<keyword evidence="2" id="KW-1185">Reference proteome</keyword>
<dbReference type="Proteomes" id="UP000738349">
    <property type="component" value="Unassembled WGS sequence"/>
</dbReference>
<dbReference type="OrthoDB" id="10606052at2759"/>
<dbReference type="AlphaFoldDB" id="A0A9P9FMK9"/>
<organism evidence="1 2">
    <name type="scientific">Dactylonectria macrodidyma</name>
    <dbReference type="NCBI Taxonomy" id="307937"/>
    <lineage>
        <taxon>Eukaryota</taxon>
        <taxon>Fungi</taxon>
        <taxon>Dikarya</taxon>
        <taxon>Ascomycota</taxon>
        <taxon>Pezizomycotina</taxon>
        <taxon>Sordariomycetes</taxon>
        <taxon>Hypocreomycetidae</taxon>
        <taxon>Hypocreales</taxon>
        <taxon>Nectriaceae</taxon>
        <taxon>Dactylonectria</taxon>
    </lineage>
</organism>
<protein>
    <submittedName>
        <fullName evidence="1">Uncharacterized protein</fullName>
    </submittedName>
</protein>
<evidence type="ECO:0000313" key="2">
    <source>
        <dbReference type="Proteomes" id="UP000738349"/>
    </source>
</evidence>
<comment type="caution">
    <text evidence="1">The sequence shown here is derived from an EMBL/GenBank/DDBJ whole genome shotgun (WGS) entry which is preliminary data.</text>
</comment>
<dbReference type="EMBL" id="JAGMUV010000002">
    <property type="protein sequence ID" value="KAH7170101.1"/>
    <property type="molecule type" value="Genomic_DNA"/>
</dbReference>
<name>A0A9P9FMK9_9HYPO</name>
<evidence type="ECO:0000313" key="1">
    <source>
        <dbReference type="EMBL" id="KAH7170101.1"/>
    </source>
</evidence>
<sequence>MLAMEENLVALLCVGGLKVYLSMCVCMCVCWDVQIIVCLSTHNPMTKHKCDLKPSTSCHPIHHHRIPPQRPRPSFPSPNALARSGPRCLPGSLHSGIHFTSAPRSRENETPLRARRRVIEERTPPGRRLAILHSPNWQAAVHWERGVFCV</sequence>
<gene>
    <name evidence="1" type="ORF">EDB81DRAFT_152431</name>
</gene>
<accession>A0A9P9FMK9</accession>
<reference evidence="1" key="1">
    <citation type="journal article" date="2021" name="Nat. Commun.">
        <title>Genetic determinants of endophytism in the Arabidopsis root mycobiome.</title>
        <authorList>
            <person name="Mesny F."/>
            <person name="Miyauchi S."/>
            <person name="Thiergart T."/>
            <person name="Pickel B."/>
            <person name="Atanasova L."/>
            <person name="Karlsson M."/>
            <person name="Huettel B."/>
            <person name="Barry K.W."/>
            <person name="Haridas S."/>
            <person name="Chen C."/>
            <person name="Bauer D."/>
            <person name="Andreopoulos W."/>
            <person name="Pangilinan J."/>
            <person name="LaButti K."/>
            <person name="Riley R."/>
            <person name="Lipzen A."/>
            <person name="Clum A."/>
            <person name="Drula E."/>
            <person name="Henrissat B."/>
            <person name="Kohler A."/>
            <person name="Grigoriev I.V."/>
            <person name="Martin F.M."/>
            <person name="Hacquard S."/>
        </authorList>
    </citation>
    <scope>NUCLEOTIDE SEQUENCE</scope>
    <source>
        <strain evidence="1">MPI-CAGE-AT-0147</strain>
    </source>
</reference>
<proteinExistence type="predicted"/>